<dbReference type="EMBL" id="CATQJA010001122">
    <property type="protein sequence ID" value="CAJ0565875.1"/>
    <property type="molecule type" value="Genomic_DNA"/>
</dbReference>
<dbReference type="InterPro" id="IPR007284">
    <property type="entry name" value="Ground-like_dom"/>
</dbReference>
<feature type="non-terminal residue" evidence="3">
    <location>
        <position position="374"/>
    </location>
</feature>
<dbReference type="Proteomes" id="UP001177023">
    <property type="component" value="Unassembled WGS sequence"/>
</dbReference>
<evidence type="ECO:0000256" key="1">
    <source>
        <dbReference type="SAM" id="SignalP"/>
    </source>
</evidence>
<dbReference type="Pfam" id="PF04155">
    <property type="entry name" value="Ground-like"/>
    <property type="match status" value="1"/>
</dbReference>
<evidence type="ECO:0000313" key="3">
    <source>
        <dbReference type="EMBL" id="CAJ0565875.1"/>
    </source>
</evidence>
<feature type="signal peptide" evidence="1">
    <location>
        <begin position="1"/>
        <end position="19"/>
    </location>
</feature>
<name>A0AA36CCM0_9BILA</name>
<proteinExistence type="predicted"/>
<gene>
    <name evidence="3" type="ORF">MSPICULIGERA_LOCUS4502</name>
</gene>
<reference evidence="3" key="1">
    <citation type="submission" date="2023-06" db="EMBL/GenBank/DDBJ databases">
        <authorList>
            <person name="Delattre M."/>
        </authorList>
    </citation>
    <scope>NUCLEOTIDE SEQUENCE</scope>
    <source>
        <strain evidence="3">AF72</strain>
    </source>
</reference>
<comment type="caution">
    <text evidence="3">The sequence shown here is derived from an EMBL/GenBank/DDBJ whole genome shotgun (WGS) entry which is preliminary data.</text>
</comment>
<keyword evidence="4" id="KW-1185">Reference proteome</keyword>
<accession>A0AA36CCM0</accession>
<organism evidence="3 4">
    <name type="scientific">Mesorhabditis spiculigera</name>
    <dbReference type="NCBI Taxonomy" id="96644"/>
    <lineage>
        <taxon>Eukaryota</taxon>
        <taxon>Metazoa</taxon>
        <taxon>Ecdysozoa</taxon>
        <taxon>Nematoda</taxon>
        <taxon>Chromadorea</taxon>
        <taxon>Rhabditida</taxon>
        <taxon>Rhabditina</taxon>
        <taxon>Rhabditomorpha</taxon>
        <taxon>Rhabditoidea</taxon>
        <taxon>Rhabditidae</taxon>
        <taxon>Mesorhabditinae</taxon>
        <taxon>Mesorhabditis</taxon>
    </lineage>
</organism>
<protein>
    <recommendedName>
        <fullName evidence="2">Ground-like domain-containing protein</fullName>
    </recommendedName>
</protein>
<feature type="chain" id="PRO_5041454123" description="Ground-like domain-containing protein" evidence="1">
    <location>
        <begin position="20"/>
        <end position="374"/>
    </location>
</feature>
<dbReference type="AlphaFoldDB" id="A0AA36CCM0"/>
<keyword evidence="1" id="KW-0732">Signal</keyword>
<evidence type="ECO:0000313" key="4">
    <source>
        <dbReference type="Proteomes" id="UP001177023"/>
    </source>
</evidence>
<evidence type="ECO:0000259" key="2">
    <source>
        <dbReference type="Pfam" id="PF04155"/>
    </source>
</evidence>
<feature type="domain" description="Ground-like" evidence="2">
    <location>
        <begin position="300"/>
        <end position="370"/>
    </location>
</feature>
<sequence length="374" mass="38656">MRLAAKSILPFLLLPSTMAIFFGGGGGGGGRGGCCCRCGTPQPPSCGCQPACPAPPPCPVCRPKPCPVCAPAPSSGCGGGGGGCGGGGGAYAIAGPANYAQAPQIGYAQVGPSYAQSGPVGYAGPPMTGPIPQAIPQMNYQPPPQYAANIPAGSYQGPMANPLPIAAPQQIEPAYNTLPTAGSYKDVAVDSDPNSSAPNDIAAAVEAADIADEPQRDDPNPCKPAVKYVLLREAGNGRMEEVELEQGSVAELAPGHEEAKMHPEMGMDRDARMQGKRRGDEDIDETPMLKGSKLFTNEGKCNSKQLEKLIMQNIVSNDALASKRAIHEASLAMKPAAGVDVICSETGFTYLVSTVEHCEAQKDNVICFVYKRPL</sequence>